<gene>
    <name evidence="2" type="ORF">C477_06331</name>
</gene>
<keyword evidence="3" id="KW-1185">Reference proteome</keyword>
<dbReference type="Gene3D" id="3.40.50.410">
    <property type="entry name" value="von Willebrand factor, type A domain"/>
    <property type="match status" value="1"/>
</dbReference>
<evidence type="ECO:0000313" key="2">
    <source>
        <dbReference type="EMBL" id="ELZ20503.1"/>
    </source>
</evidence>
<dbReference type="eggNOG" id="arCOG02902">
    <property type="taxonomic scope" value="Archaea"/>
</dbReference>
<dbReference type="CDD" id="cd00198">
    <property type="entry name" value="vWFA"/>
    <property type="match status" value="1"/>
</dbReference>
<evidence type="ECO:0000259" key="1">
    <source>
        <dbReference type="SMART" id="SM00327"/>
    </source>
</evidence>
<organism evidence="2 3">
    <name type="scientific">Haloterrigena salina JCM 13891</name>
    <dbReference type="NCBI Taxonomy" id="1227488"/>
    <lineage>
        <taxon>Archaea</taxon>
        <taxon>Methanobacteriati</taxon>
        <taxon>Methanobacteriota</taxon>
        <taxon>Stenosarchaea group</taxon>
        <taxon>Halobacteria</taxon>
        <taxon>Halobacteriales</taxon>
        <taxon>Natrialbaceae</taxon>
        <taxon>Haloterrigena</taxon>
    </lineage>
</organism>
<dbReference type="AlphaFoldDB" id="M0CD13"/>
<dbReference type="OrthoDB" id="148042at2157"/>
<dbReference type="Pfam" id="PF23981">
    <property type="entry name" value="DUF7305"/>
    <property type="match status" value="1"/>
</dbReference>
<accession>M0CD13</accession>
<dbReference type="eggNOG" id="arCOG02911">
    <property type="taxonomic scope" value="Archaea"/>
</dbReference>
<dbReference type="InterPro" id="IPR036465">
    <property type="entry name" value="vWFA_dom_sf"/>
</dbReference>
<dbReference type="InterPro" id="IPR002035">
    <property type="entry name" value="VWF_A"/>
</dbReference>
<dbReference type="Pfam" id="PF00092">
    <property type="entry name" value="VWA"/>
    <property type="match status" value="1"/>
</dbReference>
<dbReference type="SUPFAM" id="SSF53300">
    <property type="entry name" value="vWA-like"/>
    <property type="match status" value="1"/>
</dbReference>
<evidence type="ECO:0000313" key="3">
    <source>
        <dbReference type="Proteomes" id="UP000011657"/>
    </source>
</evidence>
<dbReference type="Proteomes" id="UP000011657">
    <property type="component" value="Unassembled WGS sequence"/>
</dbReference>
<reference evidence="2 3" key="1">
    <citation type="journal article" date="2014" name="PLoS Genet.">
        <title>Phylogenetically driven sequencing of extremely halophilic archaea reveals strategies for static and dynamic osmo-response.</title>
        <authorList>
            <person name="Becker E.A."/>
            <person name="Seitzer P.M."/>
            <person name="Tritt A."/>
            <person name="Larsen D."/>
            <person name="Krusor M."/>
            <person name="Yao A.I."/>
            <person name="Wu D."/>
            <person name="Madern D."/>
            <person name="Eisen J.A."/>
            <person name="Darling A.E."/>
            <person name="Facciotti M.T."/>
        </authorList>
    </citation>
    <scope>NUCLEOTIDE SEQUENCE [LARGE SCALE GENOMIC DNA]</scope>
    <source>
        <strain evidence="2 3">JCM 13891</strain>
    </source>
</reference>
<dbReference type="InterPro" id="IPR055729">
    <property type="entry name" value="DUF7305"/>
</dbReference>
<dbReference type="PATRIC" id="fig|1227488.3.peg.1242"/>
<dbReference type="PANTHER" id="PTHR10579">
    <property type="entry name" value="CALCIUM-ACTIVATED CHLORIDE CHANNEL REGULATOR"/>
    <property type="match status" value="1"/>
</dbReference>
<dbReference type="PANTHER" id="PTHR10579:SF43">
    <property type="entry name" value="ZINC FINGER (C3HC4-TYPE RING FINGER) FAMILY PROTEIN"/>
    <property type="match status" value="1"/>
</dbReference>
<dbReference type="SMART" id="SM00327">
    <property type="entry name" value="VWA"/>
    <property type="match status" value="1"/>
</dbReference>
<feature type="domain" description="VWFA" evidence="1">
    <location>
        <begin position="550"/>
        <end position="821"/>
    </location>
</feature>
<protein>
    <submittedName>
        <fullName evidence="2">von Willebrand factor A</fullName>
    </submittedName>
</protein>
<dbReference type="InterPro" id="IPR051266">
    <property type="entry name" value="CLCR"/>
</dbReference>
<dbReference type="EMBL" id="AOIS01000025">
    <property type="protein sequence ID" value="ELZ20503.1"/>
    <property type="molecule type" value="Genomic_DNA"/>
</dbReference>
<comment type="caution">
    <text evidence="2">The sequence shown here is derived from an EMBL/GenBank/DDBJ whole genome shotgun (WGS) entry which is preliminary data.</text>
</comment>
<proteinExistence type="predicted"/>
<name>M0CD13_9EURY</name>
<sequence>MVFLGATSVYVVGMGAFDAAESQAYHEQSQQELRQFDSTISSLGKQDDTPKRVQINNLDGELVTDGQLEVTVSDGYVNDSRSIELETLVATDTGGNEFAYQAGGAWDVSGDRATAVSDPNLRYYYESTEDGEVGRVDIEPVSLEGSVGTGEHTVREVPNPDTDSFESLGEDIEVVSYTTVEVSGSSYHHGWYNFLKDEFDATDADDCAVSGAVDENIICHDESEETVTVVAHVDGEEPLRELADIEPTVRSGLYIDGETGTLKSSISMNAYENHTSNGDDSPGFLLANYDEFYLHNHADIEGVPVVNGELGSKGNPSISPIGYGVTVNGTEQGESESGKNLYRLDSENEGKGNGVEGTALATELSQPYADVAPIDDEIKRLLTAYLAGNPSADGDVSAGMYSGEDGIESTDSSDGNVNIGIDGDLELSDVEINGNNQTNFYVDGHATLSNVTIGPDDRADALWVYATSDSTITIEDDFQGVVYAPGADLEIEDGVTIDGAVIAGDAAGRGGTLEIGDDVQINFDRSLRSATPLSEEDTDLLFEYSDTRPPVDVTFVLDRSGSMGPHNPSGNAYVPEHEIQIGDEWGPIPTDEPFRNMETGGWWGQKIQVRDENGTTETLGSMEFAHPDDWTEIRAQPNSFYYGPSTASIGVYAHPGNDPTGQRVEATRNVIDELDPGSDRVGIYDFASGGRPLHPLNGDLEAAKESVVGSAYGGTNMAAGLEAALNGYTTRSTDDRERVIILLSDGKNSNTASDERMDDLVDQSDDLDYTLHTVGLDGLEHSSIPEDKLEGWAAETGGNYYQTADPDELLDLFEEIVNEEIDLDMNTQMQLSVNYEAGSTANYAVHVSERTVEIDH</sequence>